<sequence length="116" mass="12497">MNKNLMYLTIGAIVLVGLIGSIILQIVRPESLGTFVQQVVIIVGLLISAAGTIYGLGQVNDKIDKVDKQTNGRLEQLQGDRDRAATELAKTREILAAKTGTIPVQHSEEEDASRNA</sequence>
<keyword evidence="1" id="KW-1133">Transmembrane helix</keyword>
<accession>A0A1R4GFF5</accession>
<feature type="transmembrane region" description="Helical" evidence="1">
    <location>
        <begin position="6"/>
        <end position="27"/>
    </location>
</feature>
<dbReference type="OrthoDB" id="5082239at2"/>
<evidence type="ECO:0000256" key="1">
    <source>
        <dbReference type="SAM" id="Phobius"/>
    </source>
</evidence>
<evidence type="ECO:0000313" key="3">
    <source>
        <dbReference type="Proteomes" id="UP000195787"/>
    </source>
</evidence>
<keyword evidence="3" id="KW-1185">Reference proteome</keyword>
<protein>
    <submittedName>
        <fullName evidence="2">Uncharacterized protein</fullName>
    </submittedName>
</protein>
<name>A0A1R4GFF5_9MICO</name>
<feature type="transmembrane region" description="Helical" evidence="1">
    <location>
        <begin position="39"/>
        <end position="57"/>
    </location>
</feature>
<dbReference type="RefSeq" id="WP_086992682.1">
    <property type="nucleotide sequence ID" value="NZ_FUHU01000044.1"/>
</dbReference>
<gene>
    <name evidence="2" type="ORF">CZ674_11460</name>
</gene>
<evidence type="ECO:0000313" key="2">
    <source>
        <dbReference type="EMBL" id="SJM66785.1"/>
    </source>
</evidence>
<dbReference type="GeneID" id="303173822"/>
<proteinExistence type="predicted"/>
<reference evidence="2 3" key="1">
    <citation type="submission" date="2017-02" db="EMBL/GenBank/DDBJ databases">
        <authorList>
            <person name="Peterson S.W."/>
        </authorList>
    </citation>
    <scope>NUCLEOTIDE SEQUENCE [LARGE SCALE GENOMIC DNA]</scope>
    <source>
        <strain evidence="2 3">LMG 22410</strain>
    </source>
</reference>
<dbReference type="Proteomes" id="UP000195787">
    <property type="component" value="Unassembled WGS sequence"/>
</dbReference>
<dbReference type="AlphaFoldDB" id="A0A1R4GFF5"/>
<dbReference type="EMBL" id="FUHU01000044">
    <property type="protein sequence ID" value="SJM66785.1"/>
    <property type="molecule type" value="Genomic_DNA"/>
</dbReference>
<keyword evidence="1" id="KW-0472">Membrane</keyword>
<keyword evidence="1" id="KW-0812">Transmembrane</keyword>
<organism evidence="2 3">
    <name type="scientific">Agrococcus casei LMG 22410</name>
    <dbReference type="NCBI Taxonomy" id="1255656"/>
    <lineage>
        <taxon>Bacteria</taxon>
        <taxon>Bacillati</taxon>
        <taxon>Actinomycetota</taxon>
        <taxon>Actinomycetes</taxon>
        <taxon>Micrococcales</taxon>
        <taxon>Microbacteriaceae</taxon>
        <taxon>Agrococcus</taxon>
    </lineage>
</organism>